<accession>A0A5B7FI45</accession>
<protein>
    <submittedName>
        <fullName evidence="1">Uncharacterized protein</fullName>
    </submittedName>
</protein>
<reference evidence="1 2" key="1">
    <citation type="submission" date="2019-05" db="EMBL/GenBank/DDBJ databases">
        <title>Another draft genome of Portunus trituberculatus and its Hox gene families provides insights of decapod evolution.</title>
        <authorList>
            <person name="Jeong J.-H."/>
            <person name="Song I."/>
            <person name="Kim S."/>
            <person name="Choi T."/>
            <person name="Kim D."/>
            <person name="Ryu S."/>
            <person name="Kim W."/>
        </authorList>
    </citation>
    <scope>NUCLEOTIDE SEQUENCE [LARGE SCALE GENOMIC DNA]</scope>
    <source>
        <tissue evidence="1">Muscle</tissue>
    </source>
</reference>
<dbReference type="AlphaFoldDB" id="A0A5B7FI45"/>
<organism evidence="1 2">
    <name type="scientific">Portunus trituberculatus</name>
    <name type="common">Swimming crab</name>
    <name type="synonym">Neptunus trituberculatus</name>
    <dbReference type="NCBI Taxonomy" id="210409"/>
    <lineage>
        <taxon>Eukaryota</taxon>
        <taxon>Metazoa</taxon>
        <taxon>Ecdysozoa</taxon>
        <taxon>Arthropoda</taxon>
        <taxon>Crustacea</taxon>
        <taxon>Multicrustacea</taxon>
        <taxon>Malacostraca</taxon>
        <taxon>Eumalacostraca</taxon>
        <taxon>Eucarida</taxon>
        <taxon>Decapoda</taxon>
        <taxon>Pleocyemata</taxon>
        <taxon>Brachyura</taxon>
        <taxon>Eubrachyura</taxon>
        <taxon>Portunoidea</taxon>
        <taxon>Portunidae</taxon>
        <taxon>Portuninae</taxon>
        <taxon>Portunus</taxon>
    </lineage>
</organism>
<proteinExistence type="predicted"/>
<gene>
    <name evidence="1" type="ORF">E2C01_037788</name>
</gene>
<sequence length="83" mass="8986">MPPLLQPRCTRLSSSSDLANCMPPLLQPRCTRLSSSSSSCHLYSVQFSNVSGCAKDVHKNPECDEWLGFVELGRAVSGSNDGE</sequence>
<dbReference type="EMBL" id="VSRR010006137">
    <property type="protein sequence ID" value="MPC44124.1"/>
    <property type="molecule type" value="Genomic_DNA"/>
</dbReference>
<dbReference type="Proteomes" id="UP000324222">
    <property type="component" value="Unassembled WGS sequence"/>
</dbReference>
<name>A0A5B7FI45_PORTR</name>
<keyword evidence="2" id="KW-1185">Reference proteome</keyword>
<evidence type="ECO:0000313" key="2">
    <source>
        <dbReference type="Proteomes" id="UP000324222"/>
    </source>
</evidence>
<comment type="caution">
    <text evidence="1">The sequence shown here is derived from an EMBL/GenBank/DDBJ whole genome shotgun (WGS) entry which is preliminary data.</text>
</comment>
<evidence type="ECO:0000313" key="1">
    <source>
        <dbReference type="EMBL" id="MPC44124.1"/>
    </source>
</evidence>